<dbReference type="Gene3D" id="3.30.870.10">
    <property type="entry name" value="Endonuclease Chain A"/>
    <property type="match status" value="1"/>
</dbReference>
<dbReference type="EMBL" id="JPKR02000005">
    <property type="protein sequence ID" value="KGD79382.1"/>
    <property type="molecule type" value="Genomic_DNA"/>
</dbReference>
<proteinExistence type="inferred from homology"/>
<dbReference type="EC" id="3.1.4.4" evidence="3"/>
<dbReference type="AlphaFoldDB" id="A0A095TRU2"/>
<evidence type="ECO:0000256" key="3">
    <source>
        <dbReference type="ARBA" id="ARBA00012027"/>
    </source>
</evidence>
<keyword evidence="5" id="KW-0442">Lipid degradation</keyword>
<evidence type="ECO:0000256" key="1">
    <source>
        <dbReference type="ARBA" id="ARBA00000798"/>
    </source>
</evidence>
<evidence type="ECO:0000313" key="10">
    <source>
        <dbReference type="Proteomes" id="UP000029577"/>
    </source>
</evidence>
<feature type="domain" description="PLD phosphodiesterase" evidence="8">
    <location>
        <begin position="110"/>
        <end position="137"/>
    </location>
</feature>
<protein>
    <recommendedName>
        <fullName evidence="3">phospholipase D</fullName>
        <ecNumber evidence="3">3.1.4.4</ecNumber>
    </recommendedName>
</protein>
<dbReference type="PROSITE" id="PS50035">
    <property type="entry name" value="PLD"/>
    <property type="match status" value="1"/>
</dbReference>
<feature type="chain" id="PRO_5001918477" description="phospholipase D" evidence="7">
    <location>
        <begin position="22"/>
        <end position="176"/>
    </location>
</feature>
<dbReference type="OrthoDB" id="5294698at2"/>
<organism evidence="9 10">
    <name type="scientific">Tatumella morbirosei</name>
    <dbReference type="NCBI Taxonomy" id="642227"/>
    <lineage>
        <taxon>Bacteria</taxon>
        <taxon>Pseudomonadati</taxon>
        <taxon>Pseudomonadota</taxon>
        <taxon>Gammaproteobacteria</taxon>
        <taxon>Enterobacterales</taxon>
        <taxon>Erwiniaceae</taxon>
        <taxon>Tatumella</taxon>
    </lineage>
</organism>
<sequence length="176" mass="19662">MKRSAYLLAAVLLTAPALTMAASPSVEVGFSPEGTARSLVLKTINSAQHRIRMLSYSFTAPDIMQALASAKKRGVDVKIVVDERGNRNKSSLAAMNFIVNQGIPLRTDKHYPIQHDKTIIVDDQTVETGSFNYTASAERRNSENVLVIHNSPDLARVYTSHWQDRWDKGQDYHSQY</sequence>
<dbReference type="Proteomes" id="UP000029577">
    <property type="component" value="Unassembled WGS sequence"/>
</dbReference>
<comment type="similarity">
    <text evidence="2">Belongs to the phospholipase D family.</text>
</comment>
<keyword evidence="6" id="KW-0443">Lipid metabolism</keyword>
<evidence type="ECO:0000313" key="9">
    <source>
        <dbReference type="EMBL" id="KGD79382.1"/>
    </source>
</evidence>
<accession>A0A095TRU2</accession>
<dbReference type="SMART" id="SM00155">
    <property type="entry name" value="PLDc"/>
    <property type="match status" value="1"/>
</dbReference>
<dbReference type="GO" id="GO:0016042">
    <property type="term" value="P:lipid catabolic process"/>
    <property type="evidence" value="ECO:0007669"/>
    <property type="project" value="UniProtKB-KW"/>
</dbReference>
<dbReference type="eggNOG" id="COG1502">
    <property type="taxonomic scope" value="Bacteria"/>
</dbReference>
<dbReference type="GO" id="GO:0006793">
    <property type="term" value="P:phosphorus metabolic process"/>
    <property type="evidence" value="ECO:0007669"/>
    <property type="project" value="UniProtKB-ARBA"/>
</dbReference>
<dbReference type="SUPFAM" id="SSF56024">
    <property type="entry name" value="Phospholipase D/nuclease"/>
    <property type="match status" value="1"/>
</dbReference>
<keyword evidence="7" id="KW-0732">Signal</keyword>
<reference evidence="9" key="1">
    <citation type="submission" date="2014-12" db="EMBL/GenBank/DDBJ databases">
        <title>The draft genome of the Tatumella morbirosei type strain, LMG23360T isolated from pineapple rot.</title>
        <authorList>
            <person name="Smits T.H."/>
            <person name="Palmer M."/>
            <person name="Venter S.N."/>
            <person name="Duffy B."/>
            <person name="Steenkamp E.T."/>
            <person name="Chan W.Y."/>
            <person name="Coutinho T.A."/>
            <person name="Coetzee M.P."/>
            <person name="De Maayer P."/>
        </authorList>
    </citation>
    <scope>NUCLEOTIDE SEQUENCE [LARGE SCALE GENOMIC DNA]</scope>
    <source>
        <strain evidence="9">LMG 23360</strain>
    </source>
</reference>
<feature type="signal peptide" evidence="7">
    <location>
        <begin position="1"/>
        <end position="21"/>
    </location>
</feature>
<keyword evidence="10" id="KW-1185">Reference proteome</keyword>
<evidence type="ECO:0000256" key="5">
    <source>
        <dbReference type="ARBA" id="ARBA00022963"/>
    </source>
</evidence>
<dbReference type="CDD" id="cd09170">
    <property type="entry name" value="PLDc_Nuc"/>
    <property type="match status" value="1"/>
</dbReference>
<dbReference type="PANTHER" id="PTHR43856">
    <property type="entry name" value="CARDIOLIPIN HYDROLASE"/>
    <property type="match status" value="1"/>
</dbReference>
<dbReference type="GO" id="GO:0016891">
    <property type="term" value="F:RNA endonuclease activity producing 5'-phosphomonoesters, hydrolytic mechanism"/>
    <property type="evidence" value="ECO:0007669"/>
    <property type="project" value="TreeGrafter"/>
</dbReference>
<dbReference type="InterPro" id="IPR051406">
    <property type="entry name" value="PLD_domain"/>
</dbReference>
<evidence type="ECO:0000256" key="6">
    <source>
        <dbReference type="ARBA" id="ARBA00023098"/>
    </source>
</evidence>
<dbReference type="STRING" id="642227.HA49_02005"/>
<comment type="caution">
    <text evidence="9">The sequence shown here is derived from an EMBL/GenBank/DDBJ whole genome shotgun (WGS) entry which is preliminary data.</text>
</comment>
<evidence type="ECO:0000256" key="4">
    <source>
        <dbReference type="ARBA" id="ARBA00022801"/>
    </source>
</evidence>
<dbReference type="GO" id="GO:0004630">
    <property type="term" value="F:phospholipase D activity"/>
    <property type="evidence" value="ECO:0007669"/>
    <property type="project" value="UniProtKB-EC"/>
</dbReference>
<dbReference type="PANTHER" id="PTHR43856:SF1">
    <property type="entry name" value="MITOCHONDRIAL CARDIOLIPIN HYDROLASE"/>
    <property type="match status" value="1"/>
</dbReference>
<dbReference type="InterPro" id="IPR001736">
    <property type="entry name" value="PLipase_D/transphosphatidylase"/>
</dbReference>
<evidence type="ECO:0000259" key="8">
    <source>
        <dbReference type="PROSITE" id="PS50035"/>
    </source>
</evidence>
<dbReference type="InterPro" id="IPR025202">
    <property type="entry name" value="PLD-like_dom"/>
</dbReference>
<evidence type="ECO:0000256" key="2">
    <source>
        <dbReference type="ARBA" id="ARBA00008664"/>
    </source>
</evidence>
<keyword evidence="4" id="KW-0378">Hydrolase</keyword>
<dbReference type="Pfam" id="PF13091">
    <property type="entry name" value="PLDc_2"/>
    <property type="match status" value="1"/>
</dbReference>
<name>A0A095TRU2_9GAMM</name>
<gene>
    <name evidence="9" type="ORF">HA49_02005</name>
</gene>
<comment type="catalytic activity">
    <reaction evidence="1">
        <text>a 1,2-diacyl-sn-glycero-3-phosphocholine + H2O = a 1,2-diacyl-sn-glycero-3-phosphate + choline + H(+)</text>
        <dbReference type="Rhea" id="RHEA:14445"/>
        <dbReference type="ChEBI" id="CHEBI:15354"/>
        <dbReference type="ChEBI" id="CHEBI:15377"/>
        <dbReference type="ChEBI" id="CHEBI:15378"/>
        <dbReference type="ChEBI" id="CHEBI:57643"/>
        <dbReference type="ChEBI" id="CHEBI:58608"/>
        <dbReference type="EC" id="3.1.4.4"/>
    </reaction>
</comment>
<evidence type="ECO:0000256" key="7">
    <source>
        <dbReference type="SAM" id="SignalP"/>
    </source>
</evidence>